<accession>A0A916N2A0</accession>
<sequence>MAIWWRRFAWLRHARFSGASEALSVSCVSGDEQAGTRVFRGDAVAGVQHPRACQADHETRQAGTIAEDPEDLILVLQRAAGSSYA</sequence>
<dbReference type="EMBL" id="CAJPUY010000001">
    <property type="protein sequence ID" value="CAG2127343.1"/>
    <property type="molecule type" value="Genomic_DNA"/>
</dbReference>
<dbReference type="Proteomes" id="UP000672934">
    <property type="component" value="Unassembled WGS sequence"/>
</dbReference>
<keyword evidence="2" id="KW-1185">Reference proteome</keyword>
<evidence type="ECO:0000313" key="1">
    <source>
        <dbReference type="EMBL" id="CAG2127343.1"/>
    </source>
</evidence>
<dbReference type="AlphaFoldDB" id="A0A916N2A0"/>
<comment type="caution">
    <text evidence="1">The sequence shown here is derived from an EMBL/GenBank/DDBJ whole genome shotgun (WGS) entry which is preliminary data.</text>
</comment>
<protein>
    <submittedName>
        <fullName evidence="1">Uncharacterized protein</fullName>
    </submittedName>
</protein>
<organism evidence="1 2">
    <name type="scientific">Cupriavidus yeoncheonensis</name>
    <dbReference type="NCBI Taxonomy" id="1462994"/>
    <lineage>
        <taxon>Bacteria</taxon>
        <taxon>Pseudomonadati</taxon>
        <taxon>Pseudomonadota</taxon>
        <taxon>Betaproteobacteria</taxon>
        <taxon>Burkholderiales</taxon>
        <taxon>Burkholderiaceae</taxon>
        <taxon>Cupriavidus</taxon>
    </lineage>
</organism>
<proteinExistence type="predicted"/>
<evidence type="ECO:0000313" key="2">
    <source>
        <dbReference type="Proteomes" id="UP000672934"/>
    </source>
</evidence>
<gene>
    <name evidence="1" type="ORF">LMG31506_00450</name>
</gene>
<name>A0A916N2A0_9BURK</name>
<reference evidence="1" key="1">
    <citation type="submission" date="2021-03" db="EMBL/GenBank/DDBJ databases">
        <authorList>
            <person name="Peeters C."/>
        </authorList>
    </citation>
    <scope>NUCLEOTIDE SEQUENCE</scope>
    <source>
        <strain evidence="1">LMG 31506</strain>
    </source>
</reference>